<dbReference type="STRING" id="1579979.WM2015_1232"/>
<dbReference type="AlphaFoldDB" id="A0A0K0XVF9"/>
<accession>A0A0K0XVF9</accession>
<keyword evidence="3" id="KW-1185">Reference proteome</keyword>
<feature type="domain" description="Tll0287-like" evidence="1">
    <location>
        <begin position="49"/>
        <end position="184"/>
    </location>
</feature>
<organism evidence="2 3">
    <name type="scientific">Wenzhouxiangella marina</name>
    <dbReference type="NCBI Taxonomy" id="1579979"/>
    <lineage>
        <taxon>Bacteria</taxon>
        <taxon>Pseudomonadati</taxon>
        <taxon>Pseudomonadota</taxon>
        <taxon>Gammaproteobacteria</taxon>
        <taxon>Chromatiales</taxon>
        <taxon>Wenzhouxiangellaceae</taxon>
        <taxon>Wenzhouxiangella</taxon>
    </lineage>
</organism>
<evidence type="ECO:0000259" key="1">
    <source>
        <dbReference type="Pfam" id="PF11845"/>
    </source>
</evidence>
<reference evidence="2 3" key="1">
    <citation type="submission" date="2015-07" db="EMBL/GenBank/DDBJ databases">
        <authorList>
            <person name="Noorani M."/>
        </authorList>
    </citation>
    <scope>NUCLEOTIDE SEQUENCE [LARGE SCALE GENOMIC DNA]</scope>
    <source>
        <strain evidence="2 3">KCTC 42284</strain>
    </source>
</reference>
<dbReference type="OrthoDB" id="9797588at2"/>
<name>A0A0K0XVF9_9GAMM</name>
<dbReference type="Pfam" id="PF11845">
    <property type="entry name" value="Tll0287-like"/>
    <property type="match status" value="1"/>
</dbReference>
<protein>
    <submittedName>
        <fullName evidence="2">Cytochrome C</fullName>
    </submittedName>
</protein>
<gene>
    <name evidence="2" type="ORF">WM2015_1232</name>
</gene>
<proteinExistence type="predicted"/>
<dbReference type="KEGG" id="wma:WM2015_1232"/>
<evidence type="ECO:0000313" key="3">
    <source>
        <dbReference type="Proteomes" id="UP000066624"/>
    </source>
</evidence>
<dbReference type="EMBL" id="CP012154">
    <property type="protein sequence ID" value="AKS41606.1"/>
    <property type="molecule type" value="Genomic_DNA"/>
</dbReference>
<evidence type="ECO:0000313" key="2">
    <source>
        <dbReference type="EMBL" id="AKS41606.1"/>
    </source>
</evidence>
<dbReference type="Proteomes" id="UP000066624">
    <property type="component" value="Chromosome"/>
</dbReference>
<sequence length="190" mass="20490">MGLRGLSLALLCLAAPTFAQDAPPPWVGEARQSAQQLGTQLKQALLTAIESEGLIAAIEVCQRQAPAIAEELSGDQGSVGRTALRVRNPDNRPDAWEQRILAEFEARLAAGEAPGNLERFAIRRLDDRRVGHWMKAIPTDGLCLACHGSEIAPELRQAIEQRYPEDQATGFGPGSLRGAFSVQIELPSSD</sequence>
<dbReference type="RefSeq" id="WP_049725236.1">
    <property type="nucleotide sequence ID" value="NZ_CP012154.1"/>
</dbReference>
<dbReference type="InterPro" id="IPR021796">
    <property type="entry name" value="Tll0287-like_dom"/>
</dbReference>